<feature type="compositionally biased region" description="Low complexity" evidence="1">
    <location>
        <begin position="118"/>
        <end position="130"/>
    </location>
</feature>
<evidence type="ECO:0000313" key="3">
    <source>
        <dbReference type="EMBL" id="GGY28307.1"/>
    </source>
</evidence>
<protein>
    <recommendedName>
        <fullName evidence="5">LigA protein</fullName>
    </recommendedName>
</protein>
<dbReference type="RefSeq" id="WP_190026953.1">
    <property type="nucleotide sequence ID" value="NZ_BMUU01000003.1"/>
</dbReference>
<sequence length="417" mass="43140">MPFEDRLGEALRHTGHSFELDDRRDLVESGLLRGRRRLARRRTAAVAGSVLALATVGLGGAYAAGLVGGENGGGGSSVAGPAKPTQPVGGKADGARMVALLKSLLPAGDVTKEQGSGPADPAKPANADDASLVAPAPTASVVFDDGRGAGAIGLTVNRVDPAAESSGRQVACPAKAYVDYDACTAEKLADGSRFMLFQGYEYPDRREPTKRWQAVLLTPRGALVEVSEWNAPSEKGAATTRDTPPLTAAQLRAVATAPQWLTVADGLAAPAKEPGSGMASGSAVEKQLLALLPAGKGLKVVEKGNQDGFAFAVVDDGKGKSLVQINVQSRMSDVSPRGETSTLPDGTRIGLDKEPGEKGGAGVVQWIADTVRPDGFRVVVAAFNAGDQSEPATRTAPVLTLDQLRTIALDPHWLSMR</sequence>
<dbReference type="Proteomes" id="UP000600946">
    <property type="component" value="Unassembled WGS sequence"/>
</dbReference>
<feature type="region of interest" description="Disordered" evidence="1">
    <location>
        <begin position="330"/>
        <end position="357"/>
    </location>
</feature>
<reference evidence="4" key="1">
    <citation type="journal article" date="2019" name="Int. J. Syst. Evol. Microbiol.">
        <title>The Global Catalogue of Microorganisms (GCM) 10K type strain sequencing project: providing services to taxonomists for standard genome sequencing and annotation.</title>
        <authorList>
            <consortium name="The Broad Institute Genomics Platform"/>
            <consortium name="The Broad Institute Genome Sequencing Center for Infectious Disease"/>
            <person name="Wu L."/>
            <person name="Ma J."/>
        </authorList>
    </citation>
    <scope>NUCLEOTIDE SEQUENCE [LARGE SCALE GENOMIC DNA]</scope>
    <source>
        <strain evidence="4">JCM 4594</strain>
    </source>
</reference>
<evidence type="ECO:0000313" key="4">
    <source>
        <dbReference type="Proteomes" id="UP000600946"/>
    </source>
</evidence>
<keyword evidence="2" id="KW-0812">Transmembrane</keyword>
<dbReference type="GeneID" id="96290222"/>
<organism evidence="3 4">
    <name type="scientific">Streptomyces xanthochromogenes</name>
    <dbReference type="NCBI Taxonomy" id="67384"/>
    <lineage>
        <taxon>Bacteria</taxon>
        <taxon>Bacillati</taxon>
        <taxon>Actinomycetota</taxon>
        <taxon>Actinomycetes</taxon>
        <taxon>Kitasatosporales</taxon>
        <taxon>Streptomycetaceae</taxon>
        <taxon>Streptomyces</taxon>
    </lineage>
</organism>
<evidence type="ECO:0000256" key="1">
    <source>
        <dbReference type="SAM" id="MobiDB-lite"/>
    </source>
</evidence>
<feature type="region of interest" description="Disordered" evidence="1">
    <location>
        <begin position="109"/>
        <end position="130"/>
    </location>
</feature>
<feature type="compositionally biased region" description="Polar residues" evidence="1">
    <location>
        <begin position="330"/>
        <end position="344"/>
    </location>
</feature>
<proteinExistence type="predicted"/>
<name>A0ABQ2ZZS1_9ACTN</name>
<keyword evidence="4" id="KW-1185">Reference proteome</keyword>
<evidence type="ECO:0000256" key="2">
    <source>
        <dbReference type="SAM" id="Phobius"/>
    </source>
</evidence>
<dbReference type="EMBL" id="BMUU01000003">
    <property type="protein sequence ID" value="GGY28307.1"/>
    <property type="molecule type" value="Genomic_DNA"/>
</dbReference>
<keyword evidence="2" id="KW-0472">Membrane</keyword>
<gene>
    <name evidence="3" type="ORF">GCM10010326_22430</name>
</gene>
<accession>A0ABQ2ZZS1</accession>
<evidence type="ECO:0008006" key="5">
    <source>
        <dbReference type="Google" id="ProtNLM"/>
    </source>
</evidence>
<keyword evidence="2" id="KW-1133">Transmembrane helix</keyword>
<feature type="transmembrane region" description="Helical" evidence="2">
    <location>
        <begin position="43"/>
        <end position="64"/>
    </location>
</feature>
<comment type="caution">
    <text evidence="3">The sequence shown here is derived from an EMBL/GenBank/DDBJ whole genome shotgun (WGS) entry which is preliminary data.</text>
</comment>